<keyword evidence="5" id="KW-1185">Reference proteome</keyword>
<dbReference type="Pfam" id="PF00443">
    <property type="entry name" value="UCH"/>
    <property type="match status" value="1"/>
</dbReference>
<keyword evidence="2" id="KW-0833">Ubl conjugation pathway</keyword>
<dbReference type="InterPro" id="IPR050164">
    <property type="entry name" value="Peptidase_C19"/>
</dbReference>
<protein>
    <recommendedName>
        <fullName evidence="2">Ubiquitin carboxyl-terminal hydrolase</fullName>
        <ecNumber evidence="2">3.4.19.12</ecNumber>
    </recommendedName>
</protein>
<dbReference type="PANTHER" id="PTHR24006">
    <property type="entry name" value="UBIQUITIN CARBOXYL-TERMINAL HYDROLASE"/>
    <property type="match status" value="1"/>
</dbReference>
<keyword evidence="2" id="KW-0378">Hydrolase</keyword>
<dbReference type="InterPro" id="IPR028889">
    <property type="entry name" value="USP"/>
</dbReference>
<reference evidence="6" key="1">
    <citation type="submission" date="2016-11" db="UniProtKB">
        <authorList>
            <consortium name="WormBaseParasite"/>
        </authorList>
    </citation>
    <scope>IDENTIFICATION</scope>
</reference>
<dbReference type="Gene3D" id="3.90.70.10">
    <property type="entry name" value="Cysteine proteinases"/>
    <property type="match status" value="1"/>
</dbReference>
<dbReference type="EC" id="3.4.19.12" evidence="2"/>
<dbReference type="GO" id="GO:0004843">
    <property type="term" value="F:cysteine-type deubiquitinase activity"/>
    <property type="evidence" value="ECO:0007669"/>
    <property type="project" value="UniProtKB-UniRule"/>
</dbReference>
<dbReference type="WBParaSite" id="Csp11.Scaffold629.g11160.t1">
    <property type="protein sequence ID" value="Csp11.Scaffold629.g11160.t1"/>
    <property type="gene ID" value="Csp11.Scaffold629.g11160"/>
</dbReference>
<dbReference type="PROSITE" id="PS50235">
    <property type="entry name" value="USP_3"/>
    <property type="match status" value="1"/>
</dbReference>
<dbReference type="InterPro" id="IPR038765">
    <property type="entry name" value="Papain-like_cys_pep_sf"/>
</dbReference>
<dbReference type="SUPFAM" id="SSF54001">
    <property type="entry name" value="Cysteine proteinases"/>
    <property type="match status" value="1"/>
</dbReference>
<dbReference type="InterPro" id="IPR001394">
    <property type="entry name" value="Peptidase_C19_UCH"/>
</dbReference>
<feature type="region of interest" description="Disordered" evidence="3">
    <location>
        <begin position="1"/>
        <end position="53"/>
    </location>
</feature>
<evidence type="ECO:0000313" key="6">
    <source>
        <dbReference type="WBParaSite" id="Csp11.Scaffold629.g11160.t1"/>
    </source>
</evidence>
<evidence type="ECO:0000256" key="1">
    <source>
        <dbReference type="ARBA" id="ARBA00009085"/>
    </source>
</evidence>
<dbReference type="GO" id="GO:0016579">
    <property type="term" value="P:protein deubiquitination"/>
    <property type="evidence" value="ECO:0007669"/>
    <property type="project" value="InterPro"/>
</dbReference>
<evidence type="ECO:0000256" key="2">
    <source>
        <dbReference type="RuleBase" id="RU366025"/>
    </source>
</evidence>
<evidence type="ECO:0000256" key="3">
    <source>
        <dbReference type="SAM" id="MobiDB-lite"/>
    </source>
</evidence>
<dbReference type="PROSITE" id="PS00973">
    <property type="entry name" value="USP_2"/>
    <property type="match status" value="1"/>
</dbReference>
<feature type="compositionally biased region" description="Basic residues" evidence="3">
    <location>
        <begin position="1"/>
        <end position="11"/>
    </location>
</feature>
<evidence type="ECO:0000259" key="4">
    <source>
        <dbReference type="PROSITE" id="PS50235"/>
    </source>
</evidence>
<name>A0A1I7TRX1_9PELO</name>
<feature type="region of interest" description="Disordered" evidence="3">
    <location>
        <begin position="708"/>
        <end position="729"/>
    </location>
</feature>
<keyword evidence="2" id="KW-0788">Thiol protease</keyword>
<sequence>MGKRVKTKGKYKPLENNNTPKKPVEPKTNQKTPVQEVPKPISKSENNNNTKEIDKAPILIDDDGEEAEWCRHLDQSNPFEFCNLIKKQLRCGCYRRAIVSCIHRDCIKRYSASACKNFKHQFPHITRHNHPAFLHHPLKVLICTKCNIRCSLGRFLKHFNVPDNYTPPKEKTEFRRKGMIGYVNFGNTCYMNAVLQLLGHCPSFAEYLIRLEPPGGWERCPIDIPKTVIQMAIDMRVMYSSIKLPFASPWKIISCVRNEMPGFECFQQQDASEFLRNLLDILDRDLKACSEYHKRKMPIGLGNPDVDYDIATLSEKTKTVVSALFQGVLQNEIRCHSCGYRSVTTENFLDLSIPIVSEDEYEGVFLGSPKKKVRPVAQDPEFTKESTSKEDGQDPGFLVNVGVAHKTSLDECLDRFFENSTLDGDNQYSCSRCNTLVDATKTTKAKHLPEYILIQLKRFRHTIYGSSKIGKVVEFPLRVQNFGEWTTSKEPALYELIGFVVHEGRSVEYGHYVTFCKHEIDGQWYKFDDIQVSRFDVTKVAKTDPYIMMFRKIDSNTVNVMRKKHVSPFNFYGSKVFFNDRYEELWATIGRYLKRVPQNKPKKVITARKLTTCETKASSEKKRARKRFSERKTAEILSRCDIPLNKVRQHIANMEKILEDLQLSMASMPKNRRLNRASREQTLEAATKLVDSLENWFKMIIAKETLAEQPPRIIMKPKKSKKPEKSKTD</sequence>
<keyword evidence="2" id="KW-0645">Protease</keyword>
<evidence type="ECO:0000313" key="5">
    <source>
        <dbReference type="Proteomes" id="UP000095282"/>
    </source>
</evidence>
<dbReference type="GO" id="GO:0005634">
    <property type="term" value="C:nucleus"/>
    <property type="evidence" value="ECO:0007669"/>
    <property type="project" value="TreeGrafter"/>
</dbReference>
<dbReference type="InterPro" id="IPR018200">
    <property type="entry name" value="USP_CS"/>
</dbReference>
<comment type="similarity">
    <text evidence="1 2">Belongs to the peptidase C19 family.</text>
</comment>
<dbReference type="eggNOG" id="KOG1870">
    <property type="taxonomic scope" value="Eukaryota"/>
</dbReference>
<proteinExistence type="inferred from homology"/>
<dbReference type="GO" id="GO:0006508">
    <property type="term" value="P:proteolysis"/>
    <property type="evidence" value="ECO:0007669"/>
    <property type="project" value="UniProtKB-KW"/>
</dbReference>
<dbReference type="AlphaFoldDB" id="A0A1I7TRX1"/>
<dbReference type="PANTHER" id="PTHR24006:SF943">
    <property type="entry name" value="UBIQUITIN CARBOXYL-TERMINAL HYDROLASE PUF"/>
    <property type="match status" value="1"/>
</dbReference>
<dbReference type="PROSITE" id="PS00972">
    <property type="entry name" value="USP_1"/>
    <property type="match status" value="1"/>
</dbReference>
<dbReference type="CDD" id="cd02257">
    <property type="entry name" value="Peptidase_C19"/>
    <property type="match status" value="1"/>
</dbReference>
<dbReference type="STRING" id="1561998.A0A1I7TRX1"/>
<comment type="catalytic activity">
    <reaction evidence="2">
        <text>Thiol-dependent hydrolysis of ester, thioester, amide, peptide and isopeptide bonds formed by the C-terminal Gly of ubiquitin (a 76-residue protein attached to proteins as an intracellular targeting signal).</text>
        <dbReference type="EC" id="3.4.19.12"/>
    </reaction>
</comment>
<dbReference type="Proteomes" id="UP000095282">
    <property type="component" value="Unplaced"/>
</dbReference>
<accession>A0A1I7TRX1</accession>
<dbReference type="GO" id="GO:0005829">
    <property type="term" value="C:cytosol"/>
    <property type="evidence" value="ECO:0007669"/>
    <property type="project" value="TreeGrafter"/>
</dbReference>
<organism evidence="5 6">
    <name type="scientific">Caenorhabditis tropicalis</name>
    <dbReference type="NCBI Taxonomy" id="1561998"/>
    <lineage>
        <taxon>Eukaryota</taxon>
        <taxon>Metazoa</taxon>
        <taxon>Ecdysozoa</taxon>
        <taxon>Nematoda</taxon>
        <taxon>Chromadorea</taxon>
        <taxon>Rhabditida</taxon>
        <taxon>Rhabditina</taxon>
        <taxon>Rhabditomorpha</taxon>
        <taxon>Rhabditoidea</taxon>
        <taxon>Rhabditidae</taxon>
        <taxon>Peloderinae</taxon>
        <taxon>Caenorhabditis</taxon>
    </lineage>
</organism>
<feature type="domain" description="USP" evidence="4">
    <location>
        <begin position="180"/>
        <end position="553"/>
    </location>
</feature>